<protein>
    <submittedName>
        <fullName evidence="1">Uncharacterized protein</fullName>
    </submittedName>
</protein>
<feature type="non-terminal residue" evidence="1">
    <location>
        <position position="1"/>
    </location>
</feature>
<reference evidence="1" key="1">
    <citation type="journal article" date="2022" name="bioRxiv">
        <title>Sequencing and chromosome-scale assembly of the giantPleurodeles waltlgenome.</title>
        <authorList>
            <person name="Brown T."/>
            <person name="Elewa A."/>
            <person name="Iarovenko S."/>
            <person name="Subramanian E."/>
            <person name="Araus A.J."/>
            <person name="Petzold A."/>
            <person name="Susuki M."/>
            <person name="Suzuki K.-i.T."/>
            <person name="Hayashi T."/>
            <person name="Toyoda A."/>
            <person name="Oliveira C."/>
            <person name="Osipova E."/>
            <person name="Leigh N.D."/>
            <person name="Simon A."/>
            <person name="Yun M.H."/>
        </authorList>
    </citation>
    <scope>NUCLEOTIDE SEQUENCE</scope>
    <source>
        <strain evidence="1">20211129_DDA</strain>
        <tissue evidence="1">Liver</tissue>
    </source>
</reference>
<dbReference type="Proteomes" id="UP001066276">
    <property type="component" value="Chromosome 11"/>
</dbReference>
<name>A0AAV7LR28_PLEWA</name>
<evidence type="ECO:0000313" key="1">
    <source>
        <dbReference type="EMBL" id="KAJ1093473.1"/>
    </source>
</evidence>
<organism evidence="1 2">
    <name type="scientific">Pleurodeles waltl</name>
    <name type="common">Iberian ribbed newt</name>
    <dbReference type="NCBI Taxonomy" id="8319"/>
    <lineage>
        <taxon>Eukaryota</taxon>
        <taxon>Metazoa</taxon>
        <taxon>Chordata</taxon>
        <taxon>Craniata</taxon>
        <taxon>Vertebrata</taxon>
        <taxon>Euteleostomi</taxon>
        <taxon>Amphibia</taxon>
        <taxon>Batrachia</taxon>
        <taxon>Caudata</taxon>
        <taxon>Salamandroidea</taxon>
        <taxon>Salamandridae</taxon>
        <taxon>Pleurodelinae</taxon>
        <taxon>Pleurodeles</taxon>
    </lineage>
</organism>
<keyword evidence="2" id="KW-1185">Reference proteome</keyword>
<evidence type="ECO:0000313" key="2">
    <source>
        <dbReference type="Proteomes" id="UP001066276"/>
    </source>
</evidence>
<sequence length="85" mass="9780">SRDLGSPPSMFRPCYSVRSHRVDPVEHLYVREFPTAAWETPIHVQILLQCKKTLVGPCRTAACEGIYHSLQWPWEPAIHVQTLLQ</sequence>
<dbReference type="EMBL" id="JANPWB010000015">
    <property type="protein sequence ID" value="KAJ1093473.1"/>
    <property type="molecule type" value="Genomic_DNA"/>
</dbReference>
<comment type="caution">
    <text evidence="1">The sequence shown here is derived from an EMBL/GenBank/DDBJ whole genome shotgun (WGS) entry which is preliminary data.</text>
</comment>
<gene>
    <name evidence="1" type="ORF">NDU88_006573</name>
</gene>
<proteinExistence type="predicted"/>
<accession>A0AAV7LR28</accession>
<feature type="non-terminal residue" evidence="1">
    <location>
        <position position="85"/>
    </location>
</feature>
<dbReference type="AlphaFoldDB" id="A0AAV7LR28"/>